<dbReference type="Pfam" id="PF09986">
    <property type="entry name" value="DUF2225"/>
    <property type="match status" value="1"/>
</dbReference>
<dbReference type="RefSeq" id="WP_154496622.1">
    <property type="nucleotide sequence ID" value="NZ_VUMU01000011.1"/>
</dbReference>
<comment type="caution">
    <text evidence="1">The sequence shown here is derived from an EMBL/GenBank/DDBJ whole genome shotgun (WGS) entry which is preliminary data.</text>
</comment>
<evidence type="ECO:0000313" key="1">
    <source>
        <dbReference type="EMBL" id="MST58461.1"/>
    </source>
</evidence>
<protein>
    <submittedName>
        <fullName evidence="1">DUF2225 domain-containing protein</fullName>
    </submittedName>
</protein>
<proteinExistence type="predicted"/>
<sequence>MSDKLFGLAGLGLDNLEDMDIFGQEKKEEQAAAEAPKIEEKDLIYNKNFTCPVCGEDFSTKIMKTGKARLLGTDQDLRAKYEGIDAVKYDVILCPHCGYAALNRYFNNITKVHAKLIKENISSKVQLHTYDDDIYTYEEAIERYKLCLANAVVKRAHASEKAYICLKSGWLMRGYQEYLEESGDTDMARLREVKNMEETYLKNAYTGFTEALQTEGFPMCGMDEITVEFLIGVLATRFQKYDVASRMVASILTSPSANARTKDKARELKDQILEELKSQKK</sequence>
<dbReference type="Proteomes" id="UP000476055">
    <property type="component" value="Unassembled WGS sequence"/>
</dbReference>
<organism evidence="1 2">
    <name type="scientific">Waltera intestinalis</name>
    <dbReference type="NCBI Taxonomy" id="2606635"/>
    <lineage>
        <taxon>Bacteria</taxon>
        <taxon>Bacillati</taxon>
        <taxon>Bacillota</taxon>
        <taxon>Clostridia</taxon>
        <taxon>Lachnospirales</taxon>
        <taxon>Lachnospiraceae</taxon>
        <taxon>Waltera</taxon>
    </lineage>
</organism>
<keyword evidence="2" id="KW-1185">Reference proteome</keyword>
<reference evidence="1 2" key="1">
    <citation type="submission" date="2019-08" db="EMBL/GenBank/DDBJ databases">
        <title>In-depth cultivation of the pig gut microbiome towards novel bacterial diversity and tailored functional studies.</title>
        <authorList>
            <person name="Wylensek D."/>
            <person name="Hitch T.C.A."/>
            <person name="Clavel T."/>
        </authorList>
    </citation>
    <scope>NUCLEOTIDE SEQUENCE [LARGE SCALE GENOMIC DNA]</scope>
    <source>
        <strain evidence="1 2">WCA3-601-WT-6H</strain>
    </source>
</reference>
<dbReference type="InterPro" id="IPR018708">
    <property type="entry name" value="DUF2225"/>
</dbReference>
<gene>
    <name evidence="1" type="ORF">FYJ59_09490</name>
</gene>
<dbReference type="AlphaFoldDB" id="A0A6L5YJL2"/>
<evidence type="ECO:0000313" key="2">
    <source>
        <dbReference type="Proteomes" id="UP000476055"/>
    </source>
</evidence>
<accession>A0A6L5YJL2</accession>
<name>A0A6L5YJL2_9FIRM</name>
<dbReference type="EMBL" id="VUMU01000011">
    <property type="protein sequence ID" value="MST58461.1"/>
    <property type="molecule type" value="Genomic_DNA"/>
</dbReference>